<organism evidence="1 2">
    <name type="scientific">Streptomyces thermoalcalitolerans</name>
    <dbReference type="NCBI Taxonomy" id="65605"/>
    <lineage>
        <taxon>Bacteria</taxon>
        <taxon>Bacillati</taxon>
        <taxon>Actinomycetota</taxon>
        <taxon>Actinomycetes</taxon>
        <taxon>Kitasatosporales</taxon>
        <taxon>Streptomycetaceae</taxon>
        <taxon>Streptomyces</taxon>
    </lineage>
</organism>
<comment type="caution">
    <text evidence="1">The sequence shown here is derived from an EMBL/GenBank/DDBJ whole genome shotgun (WGS) entry which is preliminary data.</text>
</comment>
<dbReference type="Proteomes" id="UP001501005">
    <property type="component" value="Unassembled WGS sequence"/>
</dbReference>
<accession>A0ABP3YPY4</accession>
<proteinExistence type="predicted"/>
<name>A0ABP3YPY4_9ACTN</name>
<sequence>MLYEAAPGRAESMALVEPATELCELITSLSREDGVFGHVFPASEGSVPELVRAVALEAERAWRQYAVPGATGPGTVPEIAQAISPTGREQAVRLMARLAAEDLARSGLPRRDRAHTRRTAERVAHLLGQRAVWHTNIGDPSSGMHTWNPVTCHTFDRVVAGTGKGFIVVLLQVSED</sequence>
<dbReference type="EMBL" id="BAAAHG010000002">
    <property type="protein sequence ID" value="GAA0901809.1"/>
    <property type="molecule type" value="Genomic_DNA"/>
</dbReference>
<protein>
    <submittedName>
        <fullName evidence="1">Uncharacterized protein</fullName>
    </submittedName>
</protein>
<evidence type="ECO:0000313" key="2">
    <source>
        <dbReference type="Proteomes" id="UP001501005"/>
    </source>
</evidence>
<gene>
    <name evidence="1" type="ORF">GCM10009549_03040</name>
</gene>
<keyword evidence="2" id="KW-1185">Reference proteome</keyword>
<evidence type="ECO:0000313" key="1">
    <source>
        <dbReference type="EMBL" id="GAA0901809.1"/>
    </source>
</evidence>
<reference evidence="2" key="1">
    <citation type="journal article" date="2019" name="Int. J. Syst. Evol. Microbiol.">
        <title>The Global Catalogue of Microorganisms (GCM) 10K type strain sequencing project: providing services to taxonomists for standard genome sequencing and annotation.</title>
        <authorList>
            <consortium name="The Broad Institute Genomics Platform"/>
            <consortium name="The Broad Institute Genome Sequencing Center for Infectious Disease"/>
            <person name="Wu L."/>
            <person name="Ma J."/>
        </authorList>
    </citation>
    <scope>NUCLEOTIDE SEQUENCE [LARGE SCALE GENOMIC DNA]</scope>
    <source>
        <strain evidence="2">JCM 10673</strain>
    </source>
</reference>